<organism evidence="1 2">
    <name type="scientific">Mycetocola lacteus</name>
    <dbReference type="NCBI Taxonomy" id="76637"/>
    <lineage>
        <taxon>Bacteria</taxon>
        <taxon>Bacillati</taxon>
        <taxon>Actinomycetota</taxon>
        <taxon>Actinomycetes</taxon>
        <taxon>Micrococcales</taxon>
        <taxon>Microbacteriaceae</taxon>
        <taxon>Mycetocola</taxon>
    </lineage>
</organism>
<evidence type="ECO:0000313" key="1">
    <source>
        <dbReference type="EMBL" id="RLP80231.1"/>
    </source>
</evidence>
<evidence type="ECO:0000313" key="2">
    <source>
        <dbReference type="Proteomes" id="UP000269438"/>
    </source>
</evidence>
<proteinExistence type="predicted"/>
<comment type="caution">
    <text evidence="1">The sequence shown here is derived from an EMBL/GenBank/DDBJ whole genome shotgun (WGS) entry which is preliminary data.</text>
</comment>
<protein>
    <submittedName>
        <fullName evidence="1">Uncharacterized protein</fullName>
    </submittedName>
</protein>
<name>A0A3L7AKX9_9MICO</name>
<gene>
    <name evidence="1" type="ORF">D9V34_14290</name>
</gene>
<dbReference type="AlphaFoldDB" id="A0A3L7AKX9"/>
<dbReference type="EMBL" id="RCUY01000013">
    <property type="protein sequence ID" value="RLP80231.1"/>
    <property type="molecule type" value="Genomic_DNA"/>
</dbReference>
<dbReference type="Proteomes" id="UP000269438">
    <property type="component" value="Unassembled WGS sequence"/>
</dbReference>
<keyword evidence="2" id="KW-1185">Reference proteome</keyword>
<reference evidence="1 2" key="1">
    <citation type="submission" date="2018-10" db="EMBL/GenBank/DDBJ databases">
        <authorList>
            <person name="Li J."/>
        </authorList>
    </citation>
    <scope>NUCLEOTIDE SEQUENCE [LARGE SCALE GENOMIC DNA]</scope>
    <source>
        <strain evidence="1 2">JCM 11654</strain>
    </source>
</reference>
<sequence>MSGGKFIETVAVHGSIEKLTNLMHHFMAQILLPMELASRRDSGLSEGRAYALTIIEDDWS</sequence>
<accession>A0A3L7AKX9</accession>